<dbReference type="EMBL" id="CP036273">
    <property type="protein sequence ID" value="QDU23440.1"/>
    <property type="molecule type" value="Genomic_DNA"/>
</dbReference>
<dbReference type="RefSeq" id="WP_145243686.1">
    <property type="nucleotide sequence ID" value="NZ_CP036273.1"/>
</dbReference>
<protein>
    <submittedName>
        <fullName evidence="3">Uncharacterized protein</fullName>
    </submittedName>
</protein>
<feature type="compositionally biased region" description="Pro residues" evidence="1">
    <location>
        <begin position="581"/>
        <end position="601"/>
    </location>
</feature>
<proteinExistence type="predicted"/>
<feature type="compositionally biased region" description="Low complexity" evidence="1">
    <location>
        <begin position="415"/>
        <end position="445"/>
    </location>
</feature>
<feature type="compositionally biased region" description="Gly residues" evidence="1">
    <location>
        <begin position="446"/>
        <end position="457"/>
    </location>
</feature>
<dbReference type="OrthoDB" id="277244at2"/>
<evidence type="ECO:0000313" key="4">
    <source>
        <dbReference type="Proteomes" id="UP000319576"/>
    </source>
</evidence>
<dbReference type="AlphaFoldDB" id="A0A517Y114"/>
<name>A0A517Y114_9BACT</name>
<feature type="region of interest" description="Disordered" evidence="1">
    <location>
        <begin position="551"/>
        <end position="609"/>
    </location>
</feature>
<sequence>MSIDKDQLKKHHFWILLGVVPVVVLIAAFVVSATVGAAIEAKTKAVADAEKEIAGKTGVKSDPLIKLLDDQRGKLEEKKVDLWKENWERQIGVVRTKDAAGKEVLTQDQDRNLLRWPKAQLLEKYAYTPDYATDKNQLKFGDKFASATGDELNVFKVREVYLAEFSNARPGFPGTGMADKVAPTEFLGGWQSVLRHIYFPPVGAGGDNGWGVRVPTSEQIWLAMEDVWVQRAVLGQVKAVNDAVGTFTRVPLLDANNKATDSPTHRAFQSRNWRVELKVIPDEKDRRPVLVGRIKNVTDRLQPLGLGAKLTLNVWLTGDKQARPFPFHVGGEFLRGGEEREIVRTEEHNIPDGLIPGGLDQAVITRVEQVFDTRTVPVRRIDAVALGYKDSRHALMPLKMPEFESYKKEAEKADAGSAGASGPPDGMRGPSSSSSGTTPLQPGAGMIPGGTGGGAGGPVEAVVDGNRKRYVEVTAQVRRMPVAITVVVDQAYVQDVLIAYANSPLRFQTTQVHWKRFTGTLSGGGAEGGGGYGGEGGVATTGPGTSGIGFGGPPGEDGGPGASMGRPGFGRGGPGSASGPPGMPGPGVMPMPGPGVMPGPGSPGGTLTSISESQLTAGLVELTIYGIVSLYEKYQVPTDPNAPATPTAATTPTPEPTPAPKTEPTPAPKP</sequence>
<keyword evidence="2" id="KW-0472">Membrane</keyword>
<keyword evidence="2" id="KW-1133">Transmembrane helix</keyword>
<reference evidence="3 4" key="1">
    <citation type="submission" date="2019-02" db="EMBL/GenBank/DDBJ databases">
        <title>Deep-cultivation of Planctomycetes and their phenomic and genomic characterization uncovers novel biology.</title>
        <authorList>
            <person name="Wiegand S."/>
            <person name="Jogler M."/>
            <person name="Boedeker C."/>
            <person name="Pinto D."/>
            <person name="Vollmers J."/>
            <person name="Rivas-Marin E."/>
            <person name="Kohn T."/>
            <person name="Peeters S.H."/>
            <person name="Heuer A."/>
            <person name="Rast P."/>
            <person name="Oberbeckmann S."/>
            <person name="Bunk B."/>
            <person name="Jeske O."/>
            <person name="Meyerdierks A."/>
            <person name="Storesund J.E."/>
            <person name="Kallscheuer N."/>
            <person name="Luecker S."/>
            <person name="Lage O.M."/>
            <person name="Pohl T."/>
            <person name="Merkel B.J."/>
            <person name="Hornburger P."/>
            <person name="Mueller R.-W."/>
            <person name="Bruemmer F."/>
            <person name="Labrenz M."/>
            <person name="Spormann A.M."/>
            <person name="Op den Camp H."/>
            <person name="Overmann J."/>
            <person name="Amann R."/>
            <person name="Jetten M.S.M."/>
            <person name="Mascher T."/>
            <person name="Medema M.H."/>
            <person name="Devos D.P."/>
            <person name="Kaster A.-K."/>
            <person name="Ovreas L."/>
            <person name="Rohde M."/>
            <person name="Galperin M.Y."/>
            <person name="Jogler C."/>
        </authorList>
    </citation>
    <scope>NUCLEOTIDE SEQUENCE [LARGE SCALE GENOMIC DNA]</scope>
    <source>
        <strain evidence="3 4">ETA_A1</strain>
    </source>
</reference>
<dbReference type="KEGG" id="uli:ETAA1_54400"/>
<evidence type="ECO:0000256" key="2">
    <source>
        <dbReference type="SAM" id="Phobius"/>
    </source>
</evidence>
<feature type="compositionally biased region" description="Low complexity" evidence="1">
    <location>
        <begin position="637"/>
        <end position="652"/>
    </location>
</feature>
<evidence type="ECO:0000256" key="1">
    <source>
        <dbReference type="SAM" id="MobiDB-lite"/>
    </source>
</evidence>
<feature type="transmembrane region" description="Helical" evidence="2">
    <location>
        <begin position="12"/>
        <end position="39"/>
    </location>
</feature>
<evidence type="ECO:0000313" key="3">
    <source>
        <dbReference type="EMBL" id="QDU23440.1"/>
    </source>
</evidence>
<feature type="region of interest" description="Disordered" evidence="1">
    <location>
        <begin position="636"/>
        <end position="670"/>
    </location>
</feature>
<feature type="compositionally biased region" description="Gly residues" evidence="1">
    <location>
        <begin position="551"/>
        <end position="576"/>
    </location>
</feature>
<gene>
    <name evidence="3" type="ORF">ETAA1_54400</name>
</gene>
<accession>A0A517Y114</accession>
<keyword evidence="4" id="KW-1185">Reference proteome</keyword>
<dbReference type="Proteomes" id="UP000319576">
    <property type="component" value="Chromosome"/>
</dbReference>
<feature type="region of interest" description="Disordered" evidence="1">
    <location>
        <begin position="407"/>
        <end position="460"/>
    </location>
</feature>
<keyword evidence="2" id="KW-0812">Transmembrane</keyword>
<feature type="compositionally biased region" description="Pro residues" evidence="1">
    <location>
        <begin position="653"/>
        <end position="670"/>
    </location>
</feature>
<organism evidence="3 4">
    <name type="scientific">Urbifossiella limnaea</name>
    <dbReference type="NCBI Taxonomy" id="2528023"/>
    <lineage>
        <taxon>Bacteria</taxon>
        <taxon>Pseudomonadati</taxon>
        <taxon>Planctomycetota</taxon>
        <taxon>Planctomycetia</taxon>
        <taxon>Gemmatales</taxon>
        <taxon>Gemmataceae</taxon>
        <taxon>Urbifossiella</taxon>
    </lineage>
</organism>